<organism evidence="1 2">
    <name type="scientific">Acropora cervicornis</name>
    <name type="common">Staghorn coral</name>
    <dbReference type="NCBI Taxonomy" id="6130"/>
    <lineage>
        <taxon>Eukaryota</taxon>
        <taxon>Metazoa</taxon>
        <taxon>Cnidaria</taxon>
        <taxon>Anthozoa</taxon>
        <taxon>Hexacorallia</taxon>
        <taxon>Scleractinia</taxon>
        <taxon>Astrocoeniina</taxon>
        <taxon>Acroporidae</taxon>
        <taxon>Acropora</taxon>
    </lineage>
</organism>
<reference evidence="1" key="1">
    <citation type="journal article" date="2023" name="G3 (Bethesda)">
        <title>Whole genome assembly and annotation of the endangered Caribbean coral Acropora cervicornis.</title>
        <authorList>
            <person name="Selwyn J.D."/>
            <person name="Vollmer S.V."/>
        </authorList>
    </citation>
    <scope>NUCLEOTIDE SEQUENCE</scope>
    <source>
        <strain evidence="1">K2</strain>
    </source>
</reference>
<sequence>MEDGENISYSYLAKQHGLDNKNKQTGCHNCKRVLIEQVVNLQHYQQFRKRPANSGCVSTLKTNRNQRSIQVKLEAGECTVGEFVVPKQYKKLIQNSDGTLKKVSGTKIPNQEKGTREV</sequence>
<keyword evidence="2" id="KW-1185">Reference proteome</keyword>
<comment type="caution">
    <text evidence="1">The sequence shown here is derived from an EMBL/GenBank/DDBJ whole genome shotgun (WGS) entry which is preliminary data.</text>
</comment>
<dbReference type="EMBL" id="JARQWQ010000038">
    <property type="protein sequence ID" value="KAK2559915.1"/>
    <property type="molecule type" value="Genomic_DNA"/>
</dbReference>
<evidence type="ECO:0000313" key="2">
    <source>
        <dbReference type="Proteomes" id="UP001249851"/>
    </source>
</evidence>
<dbReference type="Proteomes" id="UP001249851">
    <property type="component" value="Unassembled WGS sequence"/>
</dbReference>
<reference evidence="1" key="2">
    <citation type="journal article" date="2023" name="Science">
        <title>Genomic signatures of disease resistance in endangered staghorn corals.</title>
        <authorList>
            <person name="Vollmer S.V."/>
            <person name="Selwyn J.D."/>
            <person name="Despard B.A."/>
            <person name="Roesel C.L."/>
        </authorList>
    </citation>
    <scope>NUCLEOTIDE SEQUENCE</scope>
    <source>
        <strain evidence="1">K2</strain>
    </source>
</reference>
<gene>
    <name evidence="1" type="ORF">P5673_017489</name>
</gene>
<name>A0AAD9QFG6_ACRCE</name>
<proteinExistence type="predicted"/>
<accession>A0AAD9QFG6</accession>
<dbReference type="AlphaFoldDB" id="A0AAD9QFG6"/>
<protein>
    <submittedName>
        <fullName evidence="1">Uncharacterized protein</fullName>
    </submittedName>
</protein>
<evidence type="ECO:0000313" key="1">
    <source>
        <dbReference type="EMBL" id="KAK2559915.1"/>
    </source>
</evidence>